<keyword evidence="1 4" id="KW-0813">Transport</keyword>
<feature type="chain" id="PRO_5044934858" description="Lipopolysaccharide export system protein LptA" evidence="4">
    <location>
        <begin position="26"/>
        <end position="189"/>
    </location>
</feature>
<dbReference type="Pfam" id="PF03968">
    <property type="entry name" value="LptD_N"/>
    <property type="match status" value="1"/>
</dbReference>
<sequence precursor="true">MTLARIVSSLLLAGVLLASATAAHAERADRDKPVNIEADRVTVDDKNKVQIFEGRVKLTQGTLTILSDKVVVTQDIEGFQKGVATGGQGGLARFRQKREQKEEWVDGEAERIEYDAKTDLVQLFNRAKVVSGKDDVSGQYINYDGYNETYLVTNGPNATVVQNTEARVKVTIQPKKQDAAGKPAGTGQR</sequence>
<feature type="signal peptide" evidence="4">
    <location>
        <begin position="1"/>
        <end position="25"/>
    </location>
</feature>
<dbReference type="InterPro" id="IPR052037">
    <property type="entry name" value="LPS_export_LptA"/>
</dbReference>
<organism evidence="6 7">
    <name type="scientific">Niveibacterium microcysteis</name>
    <dbReference type="NCBI Taxonomy" id="2811415"/>
    <lineage>
        <taxon>Bacteria</taxon>
        <taxon>Pseudomonadati</taxon>
        <taxon>Pseudomonadota</taxon>
        <taxon>Betaproteobacteria</taxon>
        <taxon>Rhodocyclales</taxon>
        <taxon>Rhodocyclaceae</taxon>
        <taxon>Niveibacterium</taxon>
    </lineage>
</organism>
<dbReference type="Proteomes" id="UP000663570">
    <property type="component" value="Chromosome"/>
</dbReference>
<evidence type="ECO:0000313" key="7">
    <source>
        <dbReference type="Proteomes" id="UP000663570"/>
    </source>
</evidence>
<comment type="similarity">
    <text evidence="4">Belongs to the LptA family.</text>
</comment>
<name>A0ABX7M904_9RHOO</name>
<keyword evidence="7" id="KW-1185">Reference proteome</keyword>
<dbReference type="EMBL" id="CP071060">
    <property type="protein sequence ID" value="QSI77894.1"/>
    <property type="molecule type" value="Genomic_DNA"/>
</dbReference>
<comment type="subcellular location">
    <subcellularLocation>
        <location evidence="4">Periplasm</location>
    </subcellularLocation>
</comment>
<dbReference type="InterPro" id="IPR014340">
    <property type="entry name" value="LptA"/>
</dbReference>
<dbReference type="HAMAP" id="MF_01914">
    <property type="entry name" value="LPS_assembly_LptA"/>
    <property type="match status" value="1"/>
</dbReference>
<evidence type="ECO:0000313" key="6">
    <source>
        <dbReference type="EMBL" id="QSI77894.1"/>
    </source>
</evidence>
<dbReference type="PANTHER" id="PTHR36504">
    <property type="entry name" value="LIPOPOLYSACCHARIDE EXPORT SYSTEM PROTEIN LPTA"/>
    <property type="match status" value="1"/>
</dbReference>
<feature type="domain" description="Organic solvent tolerance-like N-terminal" evidence="5">
    <location>
        <begin position="35"/>
        <end position="145"/>
    </location>
</feature>
<dbReference type="PANTHER" id="PTHR36504:SF1">
    <property type="entry name" value="LIPOPOLYSACCHARIDE EXPORT SYSTEM PROTEIN LPTA"/>
    <property type="match status" value="1"/>
</dbReference>
<accession>A0ABX7M904</accession>
<proteinExistence type="inferred from homology"/>
<keyword evidence="2 4" id="KW-0732">Signal</keyword>
<comment type="subunit">
    <text evidence="4">Component of the lipopolysaccharide transport and assembly complex.</text>
</comment>
<dbReference type="NCBIfam" id="TIGR03002">
    <property type="entry name" value="outer_YhbN_LptA"/>
    <property type="match status" value="1"/>
</dbReference>
<comment type="function">
    <text evidence="4">Involved in the assembly of lipopolysaccharide (LPS). Required for the translocation of LPS from the inner membrane to the outer membrane.</text>
</comment>
<protein>
    <recommendedName>
        <fullName evidence="4">Lipopolysaccharide export system protein LptA</fullName>
    </recommendedName>
</protein>
<dbReference type="Gene3D" id="2.60.450.10">
    <property type="entry name" value="Lipopolysaccharide (LPS) transport protein A like domain"/>
    <property type="match status" value="1"/>
</dbReference>
<evidence type="ECO:0000256" key="3">
    <source>
        <dbReference type="ARBA" id="ARBA00022764"/>
    </source>
</evidence>
<dbReference type="RefSeq" id="WP_206255185.1">
    <property type="nucleotide sequence ID" value="NZ_CP071060.1"/>
</dbReference>
<keyword evidence="3 4" id="KW-0574">Periplasm</keyword>
<evidence type="ECO:0000256" key="4">
    <source>
        <dbReference type="HAMAP-Rule" id="MF_01914"/>
    </source>
</evidence>
<evidence type="ECO:0000259" key="5">
    <source>
        <dbReference type="Pfam" id="PF03968"/>
    </source>
</evidence>
<dbReference type="InterPro" id="IPR005653">
    <property type="entry name" value="OstA-like_N"/>
</dbReference>
<reference evidence="6 7" key="1">
    <citation type="submission" date="2021-02" db="EMBL/GenBank/DDBJ databases">
        <title>Niveibacterium changnyeongensis HC41.</title>
        <authorList>
            <person name="Kang M."/>
        </authorList>
    </citation>
    <scope>NUCLEOTIDE SEQUENCE [LARGE SCALE GENOMIC DNA]</scope>
    <source>
        <strain evidence="6 7">HC41</strain>
    </source>
</reference>
<gene>
    <name evidence="4 6" type="primary">lptA</name>
    <name evidence="6" type="ORF">JY500_04435</name>
</gene>
<evidence type="ECO:0000256" key="2">
    <source>
        <dbReference type="ARBA" id="ARBA00022729"/>
    </source>
</evidence>
<evidence type="ECO:0000256" key="1">
    <source>
        <dbReference type="ARBA" id="ARBA00022448"/>
    </source>
</evidence>